<name>T1BW50_9ZZZZ</name>
<accession>T1BW50</accession>
<sequence>ETPSVCLERLSATRYRAIELSKAFVSMGARIPNTGLLVPKEARNRVISILQQQVPFLSVRAEITESDLPAVEGKTIPVLQIEPLDLGLAITVGVRPFG</sequence>
<protein>
    <submittedName>
        <fullName evidence="1">DNA/RNA helicase, SNF2 family</fullName>
    </submittedName>
</protein>
<keyword evidence="1" id="KW-0547">Nucleotide-binding</keyword>
<reference evidence="1" key="1">
    <citation type="submission" date="2013-08" db="EMBL/GenBank/DDBJ databases">
        <authorList>
            <person name="Mendez C."/>
            <person name="Richter M."/>
            <person name="Ferrer M."/>
            <person name="Sanchez J."/>
        </authorList>
    </citation>
    <scope>NUCLEOTIDE SEQUENCE</scope>
</reference>
<gene>
    <name evidence="1" type="ORF">B1A_05239</name>
</gene>
<dbReference type="EMBL" id="AUZX01003817">
    <property type="protein sequence ID" value="EQD72858.1"/>
    <property type="molecule type" value="Genomic_DNA"/>
</dbReference>
<reference evidence="1" key="2">
    <citation type="journal article" date="2014" name="ISME J.">
        <title>Microbial stratification in low pH oxic and suboxic macroscopic growths along an acid mine drainage.</title>
        <authorList>
            <person name="Mendez-Garcia C."/>
            <person name="Mesa V."/>
            <person name="Sprenger R.R."/>
            <person name="Richter M."/>
            <person name="Diez M.S."/>
            <person name="Solano J."/>
            <person name="Bargiela R."/>
            <person name="Golyshina O.V."/>
            <person name="Manteca A."/>
            <person name="Ramos J.L."/>
            <person name="Gallego J.R."/>
            <person name="Llorente I."/>
            <person name="Martins Dos Santos V.A."/>
            <person name="Jensen O.N."/>
            <person name="Pelaez A.I."/>
            <person name="Sanchez J."/>
            <person name="Ferrer M."/>
        </authorList>
    </citation>
    <scope>NUCLEOTIDE SEQUENCE</scope>
</reference>
<organism evidence="1">
    <name type="scientific">mine drainage metagenome</name>
    <dbReference type="NCBI Taxonomy" id="410659"/>
    <lineage>
        <taxon>unclassified sequences</taxon>
        <taxon>metagenomes</taxon>
        <taxon>ecological metagenomes</taxon>
    </lineage>
</organism>
<evidence type="ECO:0000313" key="1">
    <source>
        <dbReference type="EMBL" id="EQD72858.1"/>
    </source>
</evidence>
<feature type="non-terminal residue" evidence="1">
    <location>
        <position position="1"/>
    </location>
</feature>
<proteinExistence type="predicted"/>
<dbReference type="GO" id="GO:0004386">
    <property type="term" value="F:helicase activity"/>
    <property type="evidence" value="ECO:0007669"/>
    <property type="project" value="UniProtKB-KW"/>
</dbReference>
<feature type="non-terminal residue" evidence="1">
    <location>
        <position position="98"/>
    </location>
</feature>
<comment type="caution">
    <text evidence="1">The sequence shown here is derived from an EMBL/GenBank/DDBJ whole genome shotgun (WGS) entry which is preliminary data.</text>
</comment>
<keyword evidence="1" id="KW-0378">Hydrolase</keyword>
<dbReference type="AlphaFoldDB" id="T1BW50"/>
<keyword evidence="1" id="KW-0347">Helicase</keyword>
<keyword evidence="1" id="KW-0067">ATP-binding</keyword>